<evidence type="ECO:0000313" key="2">
    <source>
        <dbReference type="Proteomes" id="UP000326476"/>
    </source>
</evidence>
<dbReference type="EMBL" id="VYVN01000046">
    <property type="protein sequence ID" value="KAA9237491.1"/>
    <property type="molecule type" value="Genomic_DNA"/>
</dbReference>
<comment type="caution">
    <text evidence="1">The sequence shown here is derived from an EMBL/GenBank/DDBJ whole genome shotgun (WGS) entry which is preliminary data.</text>
</comment>
<sequence length="161" mass="17988">MNTTKDDLIKDISNQTKIIQNSINAISSRETNPNIKAIQGAVNNITTDLFWLKPAPEGDPEAPCCLTAEHLNKVANALNPTLFTIQKQEMIDKVIRMASCASGVNSEFFQELKKAQHDLDEDFQNQIKRQGETLETIYCLLCNSDDEAEVQSNLEALGIEY</sequence>
<dbReference type="AlphaFoldDB" id="A0A5N1BFA7"/>
<dbReference type="RefSeq" id="WP_111853042.1">
    <property type="nucleotide sequence ID" value="NZ_CP127382.2"/>
</dbReference>
<organism evidence="1 2">
    <name type="scientific">Aerococcus tenax</name>
    <dbReference type="NCBI Taxonomy" id="3078812"/>
    <lineage>
        <taxon>Bacteria</taxon>
        <taxon>Bacillati</taxon>
        <taxon>Bacillota</taxon>
        <taxon>Bacilli</taxon>
        <taxon>Lactobacillales</taxon>
        <taxon>Aerococcaceae</taxon>
        <taxon>Aerococcus</taxon>
    </lineage>
</organism>
<protein>
    <submittedName>
        <fullName evidence="1">Uncharacterized protein</fullName>
    </submittedName>
</protein>
<keyword evidence="2" id="KW-1185">Reference proteome</keyword>
<evidence type="ECO:0000313" key="1">
    <source>
        <dbReference type="EMBL" id="KAA9237491.1"/>
    </source>
</evidence>
<accession>A0A5N1BFA7</accession>
<gene>
    <name evidence="1" type="ORF">F6I34_09545</name>
</gene>
<dbReference type="Proteomes" id="UP000326476">
    <property type="component" value="Unassembled WGS sequence"/>
</dbReference>
<proteinExistence type="predicted"/>
<reference evidence="2" key="1">
    <citation type="submission" date="2019-09" db="EMBL/GenBank/DDBJ databases">
        <title>Draft genome sequence assemblies of isolates from the urinary tract.</title>
        <authorList>
            <person name="Mores C.R."/>
            <person name="Putonti C."/>
            <person name="Wolfe A.J."/>
        </authorList>
    </citation>
    <scope>NUCLEOTIDE SEQUENCE [LARGE SCALE GENOMIC DNA]</scope>
    <source>
        <strain evidence="2">UMB8614</strain>
    </source>
</reference>
<name>A0A5N1BFA7_9LACT</name>